<evidence type="ECO:0000256" key="3">
    <source>
        <dbReference type="ARBA" id="ARBA00004818"/>
    </source>
</evidence>
<dbReference type="HAMAP" id="MF_00495">
    <property type="entry name" value="GPH_hydrolase_bact"/>
    <property type="match status" value="1"/>
</dbReference>
<dbReference type="GO" id="GO:0005975">
    <property type="term" value="P:carbohydrate metabolic process"/>
    <property type="evidence" value="ECO:0007669"/>
    <property type="project" value="InterPro"/>
</dbReference>
<keyword evidence="6 10" id="KW-0479">Metal-binding</keyword>
<organism evidence="11 12">
    <name type="scientific">Rhodoblastus acidophilus</name>
    <name type="common">Rhodopseudomonas acidophila</name>
    <dbReference type="NCBI Taxonomy" id="1074"/>
    <lineage>
        <taxon>Bacteria</taxon>
        <taxon>Pseudomonadati</taxon>
        <taxon>Pseudomonadota</taxon>
        <taxon>Alphaproteobacteria</taxon>
        <taxon>Hyphomicrobiales</taxon>
        <taxon>Rhodoblastaceae</taxon>
        <taxon>Rhodoblastus</taxon>
    </lineage>
</organism>
<dbReference type="Pfam" id="PF13419">
    <property type="entry name" value="HAD_2"/>
    <property type="match status" value="1"/>
</dbReference>
<dbReference type="FunFam" id="3.40.50.1000:FF:000022">
    <property type="entry name" value="Phosphoglycolate phosphatase"/>
    <property type="match status" value="1"/>
</dbReference>
<dbReference type="SUPFAM" id="SSF56784">
    <property type="entry name" value="HAD-like"/>
    <property type="match status" value="1"/>
</dbReference>
<dbReference type="UniPathway" id="UPA00865">
    <property type="reaction ID" value="UER00834"/>
</dbReference>
<dbReference type="InterPro" id="IPR023198">
    <property type="entry name" value="PGP-like_dom2"/>
</dbReference>
<proteinExistence type="inferred from homology"/>
<dbReference type="InterPro" id="IPR023214">
    <property type="entry name" value="HAD_sf"/>
</dbReference>
<dbReference type="Gene3D" id="3.40.50.1000">
    <property type="entry name" value="HAD superfamily/HAD-like"/>
    <property type="match status" value="1"/>
</dbReference>
<sequence length="226" mass="24249">MADQNGKILYIFDLDGTLADTAPDLMATLDYVMIREGFAATPMQDARSLLGAGARALIQRALRQQGAEVGVEREDAMFRLFLAHYESRIADASRLYPGVEAALDQLERAGGFFAVCTNKIERPAKLLLEKLGVAQRFAFICGQDTFGVAKPDPTPLLRTIAAAGGDPARAIMVGDSKTDIATAKAAGVPVIAVDFGYTDRPVQEFSPDRVISHFSELSAAADRLLG</sequence>
<gene>
    <name evidence="11" type="ORF">SAMN06265338_102169</name>
</gene>
<dbReference type="PANTHER" id="PTHR43434">
    <property type="entry name" value="PHOSPHOGLYCOLATE PHOSPHATASE"/>
    <property type="match status" value="1"/>
</dbReference>
<evidence type="ECO:0000313" key="11">
    <source>
        <dbReference type="EMBL" id="SNB65207.1"/>
    </source>
</evidence>
<evidence type="ECO:0000256" key="10">
    <source>
        <dbReference type="HAMAP-Rule" id="MF_00495"/>
    </source>
</evidence>
<evidence type="ECO:0000256" key="6">
    <source>
        <dbReference type="ARBA" id="ARBA00022723"/>
    </source>
</evidence>
<comment type="cofactor">
    <cofactor evidence="2 10">
        <name>Mg(2+)</name>
        <dbReference type="ChEBI" id="CHEBI:18420"/>
    </cofactor>
</comment>
<dbReference type="GO" id="GO:0046295">
    <property type="term" value="P:glycolate biosynthetic process"/>
    <property type="evidence" value="ECO:0007669"/>
    <property type="project" value="UniProtKB-UniRule"/>
</dbReference>
<dbReference type="SFLD" id="SFLDS00003">
    <property type="entry name" value="Haloacid_Dehalogenase"/>
    <property type="match status" value="1"/>
</dbReference>
<dbReference type="InterPro" id="IPR037512">
    <property type="entry name" value="PGPase_prok"/>
</dbReference>
<dbReference type="PANTHER" id="PTHR43434:SF1">
    <property type="entry name" value="PHOSPHOGLYCOLATE PHOSPHATASE"/>
    <property type="match status" value="1"/>
</dbReference>
<reference evidence="12" key="1">
    <citation type="submission" date="2017-06" db="EMBL/GenBank/DDBJ databases">
        <authorList>
            <person name="Varghese N."/>
            <person name="Submissions S."/>
        </authorList>
    </citation>
    <scope>NUCLEOTIDE SEQUENCE [LARGE SCALE GENOMIC DNA]</scope>
    <source>
        <strain evidence="12">DSM 137</strain>
    </source>
</reference>
<dbReference type="InterPro" id="IPR041492">
    <property type="entry name" value="HAD_2"/>
</dbReference>
<feature type="binding site" evidence="10">
    <location>
        <position position="15"/>
    </location>
    <ligand>
        <name>Mg(2+)</name>
        <dbReference type="ChEBI" id="CHEBI:18420"/>
    </ligand>
</feature>
<comment type="function">
    <text evidence="10">Specifically catalyzes the dephosphorylation of 2-phosphoglycolate. Is involved in the dissimilation of the intracellular 2-phosphoglycolate formed during the DNA repair of 3'-phosphoglycolate ends, a major class of DNA lesions induced by oxidative stress.</text>
</comment>
<comment type="similarity">
    <text evidence="4 10">Belongs to the HAD-like hydrolase superfamily. CbbY/CbbZ/Gph/YieH family.</text>
</comment>
<dbReference type="Proteomes" id="UP000198418">
    <property type="component" value="Unassembled WGS sequence"/>
</dbReference>
<dbReference type="InterPro" id="IPR050155">
    <property type="entry name" value="HAD-like_hydrolase_sf"/>
</dbReference>
<keyword evidence="9 10" id="KW-0119">Carbohydrate metabolism</keyword>
<dbReference type="RefSeq" id="WP_088519703.1">
    <property type="nucleotide sequence ID" value="NZ_FYDG01000002.1"/>
</dbReference>
<evidence type="ECO:0000256" key="4">
    <source>
        <dbReference type="ARBA" id="ARBA00006171"/>
    </source>
</evidence>
<dbReference type="EC" id="3.1.3.18" evidence="5 10"/>
<dbReference type="GO" id="GO:0046872">
    <property type="term" value="F:metal ion binding"/>
    <property type="evidence" value="ECO:0007669"/>
    <property type="project" value="UniProtKB-KW"/>
</dbReference>
<feature type="binding site" evidence="10">
    <location>
        <position position="13"/>
    </location>
    <ligand>
        <name>Mg(2+)</name>
        <dbReference type="ChEBI" id="CHEBI:18420"/>
    </ligand>
</feature>
<evidence type="ECO:0000256" key="1">
    <source>
        <dbReference type="ARBA" id="ARBA00000830"/>
    </source>
</evidence>
<feature type="binding site" evidence="10">
    <location>
        <position position="175"/>
    </location>
    <ligand>
        <name>Mg(2+)</name>
        <dbReference type="ChEBI" id="CHEBI:18420"/>
    </ligand>
</feature>
<dbReference type="SFLD" id="SFLDG01129">
    <property type="entry name" value="C1.5:_HAD__Beta-PGM__Phosphata"/>
    <property type="match status" value="1"/>
</dbReference>
<dbReference type="NCBIfam" id="TIGR01509">
    <property type="entry name" value="HAD-SF-IA-v3"/>
    <property type="match status" value="1"/>
</dbReference>
<keyword evidence="12" id="KW-1185">Reference proteome</keyword>
<comment type="pathway">
    <text evidence="3 10">Organic acid metabolism; glycolate biosynthesis; glycolate from 2-phosphoglycolate: step 1/1.</text>
</comment>
<name>A0A212R082_RHOAC</name>
<evidence type="ECO:0000256" key="9">
    <source>
        <dbReference type="ARBA" id="ARBA00023277"/>
    </source>
</evidence>
<comment type="catalytic activity">
    <reaction evidence="1 10">
        <text>2-phosphoglycolate + H2O = glycolate + phosphate</text>
        <dbReference type="Rhea" id="RHEA:14369"/>
        <dbReference type="ChEBI" id="CHEBI:15377"/>
        <dbReference type="ChEBI" id="CHEBI:29805"/>
        <dbReference type="ChEBI" id="CHEBI:43474"/>
        <dbReference type="ChEBI" id="CHEBI:58033"/>
        <dbReference type="EC" id="3.1.3.18"/>
    </reaction>
</comment>
<dbReference type="GO" id="GO:0006281">
    <property type="term" value="P:DNA repair"/>
    <property type="evidence" value="ECO:0007669"/>
    <property type="project" value="TreeGrafter"/>
</dbReference>
<feature type="active site" description="Nucleophile" evidence="10">
    <location>
        <position position="13"/>
    </location>
</feature>
<dbReference type="GO" id="GO:0005829">
    <property type="term" value="C:cytosol"/>
    <property type="evidence" value="ECO:0007669"/>
    <property type="project" value="TreeGrafter"/>
</dbReference>
<protein>
    <recommendedName>
        <fullName evidence="5 10">Phosphoglycolate phosphatase</fullName>
        <shortName evidence="10">PGP</shortName>
        <shortName evidence="10">PGPase</shortName>
        <ecNumber evidence="5 10">3.1.3.18</ecNumber>
    </recommendedName>
</protein>
<evidence type="ECO:0000313" key="12">
    <source>
        <dbReference type="Proteomes" id="UP000198418"/>
    </source>
</evidence>
<evidence type="ECO:0000256" key="2">
    <source>
        <dbReference type="ARBA" id="ARBA00001946"/>
    </source>
</evidence>
<keyword evidence="8 10" id="KW-0460">Magnesium</keyword>
<dbReference type="InterPro" id="IPR006439">
    <property type="entry name" value="HAD-SF_hydro_IA"/>
</dbReference>
<dbReference type="Gene3D" id="1.10.150.240">
    <property type="entry name" value="Putative phosphatase, domain 2"/>
    <property type="match status" value="1"/>
</dbReference>
<dbReference type="GO" id="GO:0008967">
    <property type="term" value="F:phosphoglycolate phosphatase activity"/>
    <property type="evidence" value="ECO:0007669"/>
    <property type="project" value="UniProtKB-UniRule"/>
</dbReference>
<dbReference type="InterPro" id="IPR036412">
    <property type="entry name" value="HAD-like_sf"/>
</dbReference>
<dbReference type="EMBL" id="FYDG01000002">
    <property type="protein sequence ID" value="SNB65207.1"/>
    <property type="molecule type" value="Genomic_DNA"/>
</dbReference>
<accession>A0A212R082</accession>
<evidence type="ECO:0000256" key="5">
    <source>
        <dbReference type="ARBA" id="ARBA00013078"/>
    </source>
</evidence>
<evidence type="ECO:0000256" key="7">
    <source>
        <dbReference type="ARBA" id="ARBA00022801"/>
    </source>
</evidence>
<dbReference type="OrthoDB" id="9793014at2"/>
<dbReference type="NCBIfam" id="TIGR01549">
    <property type="entry name" value="HAD-SF-IA-v1"/>
    <property type="match status" value="1"/>
</dbReference>
<evidence type="ECO:0000256" key="8">
    <source>
        <dbReference type="ARBA" id="ARBA00022842"/>
    </source>
</evidence>
<keyword evidence="7 10" id="KW-0378">Hydrolase</keyword>
<dbReference type="NCBIfam" id="TIGR01449">
    <property type="entry name" value="PGP_bact"/>
    <property type="match status" value="1"/>
</dbReference>
<dbReference type="AlphaFoldDB" id="A0A212R082"/>